<evidence type="ECO:0000259" key="8">
    <source>
        <dbReference type="Pfam" id="PF02397"/>
    </source>
</evidence>
<proteinExistence type="inferred from homology"/>
<keyword evidence="4 7" id="KW-0812">Transmembrane</keyword>
<dbReference type="EMBL" id="JAKLTR010000010">
    <property type="protein sequence ID" value="MCG2615790.1"/>
    <property type="molecule type" value="Genomic_DNA"/>
</dbReference>
<dbReference type="Pfam" id="PF13727">
    <property type="entry name" value="CoA_binding_3"/>
    <property type="match status" value="1"/>
</dbReference>
<evidence type="ECO:0000256" key="2">
    <source>
        <dbReference type="ARBA" id="ARBA00006464"/>
    </source>
</evidence>
<feature type="transmembrane region" description="Helical" evidence="7">
    <location>
        <begin position="115"/>
        <end position="138"/>
    </location>
</feature>
<comment type="subcellular location">
    <subcellularLocation>
        <location evidence="1">Membrane</location>
        <topology evidence="1">Multi-pass membrane protein</topology>
    </subcellularLocation>
</comment>
<feature type="domain" description="Bacterial sugar transferase" evidence="8">
    <location>
        <begin position="287"/>
        <end position="469"/>
    </location>
</feature>
<dbReference type="Pfam" id="PF02397">
    <property type="entry name" value="Bac_transf"/>
    <property type="match status" value="1"/>
</dbReference>
<keyword evidence="6 7" id="KW-0472">Membrane</keyword>
<dbReference type="InterPro" id="IPR017475">
    <property type="entry name" value="EPS_sugar_tfrase"/>
</dbReference>
<dbReference type="InterPro" id="IPR003362">
    <property type="entry name" value="Bact_transf"/>
</dbReference>
<protein>
    <submittedName>
        <fullName evidence="9">Sugar transferase</fullName>
    </submittedName>
</protein>
<gene>
    <name evidence="9" type="ORF">LZZ85_15930</name>
</gene>
<feature type="transmembrane region" description="Helical" evidence="7">
    <location>
        <begin position="289"/>
        <end position="311"/>
    </location>
</feature>
<dbReference type="GO" id="GO:0016740">
    <property type="term" value="F:transferase activity"/>
    <property type="evidence" value="ECO:0007669"/>
    <property type="project" value="UniProtKB-KW"/>
</dbReference>
<evidence type="ECO:0000256" key="6">
    <source>
        <dbReference type="ARBA" id="ARBA00023136"/>
    </source>
</evidence>
<organism evidence="9 10">
    <name type="scientific">Terrimonas ginsenosidimutans</name>
    <dbReference type="NCBI Taxonomy" id="2908004"/>
    <lineage>
        <taxon>Bacteria</taxon>
        <taxon>Pseudomonadati</taxon>
        <taxon>Bacteroidota</taxon>
        <taxon>Chitinophagia</taxon>
        <taxon>Chitinophagales</taxon>
        <taxon>Chitinophagaceae</taxon>
        <taxon>Terrimonas</taxon>
    </lineage>
</organism>
<accession>A0ABS9KU26</accession>
<evidence type="ECO:0000256" key="1">
    <source>
        <dbReference type="ARBA" id="ARBA00004141"/>
    </source>
</evidence>
<feature type="transmembrane region" description="Helical" evidence="7">
    <location>
        <begin position="51"/>
        <end position="72"/>
    </location>
</feature>
<dbReference type="RefSeq" id="WP_237873947.1">
    <property type="nucleotide sequence ID" value="NZ_JAKLTR010000010.1"/>
</dbReference>
<keyword evidence="10" id="KW-1185">Reference proteome</keyword>
<feature type="transmembrane region" description="Helical" evidence="7">
    <location>
        <begin position="84"/>
        <end position="103"/>
    </location>
</feature>
<evidence type="ECO:0000256" key="7">
    <source>
        <dbReference type="SAM" id="Phobius"/>
    </source>
</evidence>
<dbReference type="Proteomes" id="UP001165367">
    <property type="component" value="Unassembled WGS sequence"/>
</dbReference>
<sequence>MSTGKQISIAWYVVSDYLMAGLAWAVCYFIRRSLLNDPSADTEFQVLDKYFITATLLIPLGWLALFTIAGSYHSLYPKSRLNEFSSTLFCCIVGTTLLFFIFVMDDVQTSSAAGYYNRALPALFFTHFFLIFFGRWLILRKVKTQLLGGDVFFNTLIVGRSSNASVIYQKTQKHLQNGGYRYTGFIPTIDGDHLSGNPQLPVAGDFADLERVIDRNDIRLIVLALDKTQSDLLEDLLGRLSEKDVRIKIQPDMMDILSGSVKTNNVMGPVLIDLNTGLMPLWQEHVKRLIDVVASITGLIFLSPLMILAMIRVTLSSKGPVFYSQERIGYKGRPFRMYKFRSMIVEAETGGPALSSDNDPRITRWGKVMRKWRIDELPQLWNILKGDMSLVGPRPERRYFIDQIIRQHPYYKYLLKVKPGLTSWGMLQFGYAENVDQMIERSKFDLLYIENTSLALDFKIMIHTVRIIFKGKGK</sequence>
<dbReference type="PANTHER" id="PTHR30576:SF0">
    <property type="entry name" value="UNDECAPRENYL-PHOSPHATE N-ACETYLGALACTOSAMINYL 1-PHOSPHATE TRANSFERASE-RELATED"/>
    <property type="match status" value="1"/>
</dbReference>
<evidence type="ECO:0000256" key="3">
    <source>
        <dbReference type="ARBA" id="ARBA00022679"/>
    </source>
</evidence>
<keyword evidence="5 7" id="KW-1133">Transmembrane helix</keyword>
<evidence type="ECO:0000256" key="5">
    <source>
        <dbReference type="ARBA" id="ARBA00022989"/>
    </source>
</evidence>
<feature type="transmembrane region" description="Helical" evidence="7">
    <location>
        <begin position="9"/>
        <end position="31"/>
    </location>
</feature>
<dbReference type="Gene3D" id="3.40.50.720">
    <property type="entry name" value="NAD(P)-binding Rossmann-like Domain"/>
    <property type="match status" value="1"/>
</dbReference>
<dbReference type="NCBIfam" id="TIGR03025">
    <property type="entry name" value="EPS_sugtrans"/>
    <property type="match status" value="1"/>
</dbReference>
<evidence type="ECO:0000313" key="10">
    <source>
        <dbReference type="Proteomes" id="UP001165367"/>
    </source>
</evidence>
<comment type="similarity">
    <text evidence="2">Belongs to the bacterial sugar transferase family.</text>
</comment>
<evidence type="ECO:0000256" key="4">
    <source>
        <dbReference type="ARBA" id="ARBA00022692"/>
    </source>
</evidence>
<evidence type="ECO:0000313" key="9">
    <source>
        <dbReference type="EMBL" id="MCG2615790.1"/>
    </source>
</evidence>
<name>A0ABS9KU26_9BACT</name>
<keyword evidence="3 9" id="KW-0808">Transferase</keyword>
<comment type="caution">
    <text evidence="9">The sequence shown here is derived from an EMBL/GenBank/DDBJ whole genome shotgun (WGS) entry which is preliminary data.</text>
</comment>
<dbReference type="PANTHER" id="PTHR30576">
    <property type="entry name" value="COLANIC BIOSYNTHESIS UDP-GLUCOSE LIPID CARRIER TRANSFERASE"/>
    <property type="match status" value="1"/>
</dbReference>
<reference evidence="9" key="1">
    <citation type="submission" date="2022-01" db="EMBL/GenBank/DDBJ databases">
        <authorList>
            <person name="Jo J.-H."/>
            <person name="Im W.-T."/>
        </authorList>
    </citation>
    <scope>NUCLEOTIDE SEQUENCE</scope>
    <source>
        <strain evidence="9">NA20</strain>
    </source>
</reference>